<gene>
    <name evidence="1" type="ORF">R3P38DRAFT_2782425</name>
</gene>
<dbReference type="Proteomes" id="UP001362999">
    <property type="component" value="Unassembled WGS sequence"/>
</dbReference>
<keyword evidence="2" id="KW-1185">Reference proteome</keyword>
<protein>
    <submittedName>
        <fullName evidence="1">Uncharacterized protein</fullName>
    </submittedName>
</protein>
<dbReference type="EMBL" id="JAWWNJ010000042">
    <property type="protein sequence ID" value="KAK7020022.1"/>
    <property type="molecule type" value="Genomic_DNA"/>
</dbReference>
<accession>A0AAW0B5U2</accession>
<organism evidence="1 2">
    <name type="scientific">Favolaschia claudopus</name>
    <dbReference type="NCBI Taxonomy" id="2862362"/>
    <lineage>
        <taxon>Eukaryota</taxon>
        <taxon>Fungi</taxon>
        <taxon>Dikarya</taxon>
        <taxon>Basidiomycota</taxon>
        <taxon>Agaricomycotina</taxon>
        <taxon>Agaricomycetes</taxon>
        <taxon>Agaricomycetidae</taxon>
        <taxon>Agaricales</taxon>
        <taxon>Marasmiineae</taxon>
        <taxon>Mycenaceae</taxon>
        <taxon>Favolaschia</taxon>
    </lineage>
</organism>
<evidence type="ECO:0000313" key="1">
    <source>
        <dbReference type="EMBL" id="KAK7020022.1"/>
    </source>
</evidence>
<dbReference type="AlphaFoldDB" id="A0AAW0B5U2"/>
<sequence>MPAALSRLRCIRTVMTDGCFLPVGNICPASGCFSPPHLHRITCPPNSKHVVKTSPRSHAQDYMVNENGINLLSVSVLEGVHQMEAEKAKRAPDGRRKAQSHCHKMPKYVTMEIVSGESDGDDLSMTVLQL</sequence>
<reference evidence="1 2" key="1">
    <citation type="journal article" date="2024" name="J Genomics">
        <title>Draft genome sequencing and assembly of Favolaschia claudopus CIRM-BRFM 2984 isolated from oak limbs.</title>
        <authorList>
            <person name="Navarro D."/>
            <person name="Drula E."/>
            <person name="Chaduli D."/>
            <person name="Cazenave R."/>
            <person name="Ahrendt S."/>
            <person name="Wang J."/>
            <person name="Lipzen A."/>
            <person name="Daum C."/>
            <person name="Barry K."/>
            <person name="Grigoriev I.V."/>
            <person name="Favel A."/>
            <person name="Rosso M.N."/>
            <person name="Martin F."/>
        </authorList>
    </citation>
    <scope>NUCLEOTIDE SEQUENCE [LARGE SCALE GENOMIC DNA]</scope>
    <source>
        <strain evidence="1 2">CIRM-BRFM 2984</strain>
    </source>
</reference>
<comment type="caution">
    <text evidence="1">The sequence shown here is derived from an EMBL/GenBank/DDBJ whole genome shotgun (WGS) entry which is preliminary data.</text>
</comment>
<proteinExistence type="predicted"/>
<evidence type="ECO:0000313" key="2">
    <source>
        <dbReference type="Proteomes" id="UP001362999"/>
    </source>
</evidence>
<name>A0AAW0B5U2_9AGAR</name>